<dbReference type="PANTHER" id="PTHR47932">
    <property type="entry name" value="ATPASE EXPRESSION PROTEIN 3"/>
    <property type="match status" value="1"/>
</dbReference>
<dbReference type="Proteomes" id="UP000289738">
    <property type="component" value="Chromosome A04"/>
</dbReference>
<dbReference type="PANTHER" id="PTHR47932:SF44">
    <property type="entry name" value="MIOREX COMPLEX COMPONENT 1"/>
    <property type="match status" value="1"/>
</dbReference>
<proteinExistence type="inferred from homology"/>
<accession>A0A445DET1</accession>
<dbReference type="AlphaFoldDB" id="A0A445DET1"/>
<feature type="repeat" description="PPR" evidence="3">
    <location>
        <begin position="58"/>
        <end position="92"/>
    </location>
</feature>
<sequence>MNGHMKEASKLFKSLGELRLEPNSVIYNIMIHGYCKEESSYRALRLLKEMIDNGMVPNLASFCSTIGLLCKEGKWKEAEFLIQKMINSGLEPSVSLYNMIYRAKSEVLVQ</sequence>
<organism evidence="4 5">
    <name type="scientific">Arachis hypogaea</name>
    <name type="common">Peanut</name>
    <dbReference type="NCBI Taxonomy" id="3818"/>
    <lineage>
        <taxon>Eukaryota</taxon>
        <taxon>Viridiplantae</taxon>
        <taxon>Streptophyta</taxon>
        <taxon>Embryophyta</taxon>
        <taxon>Tracheophyta</taxon>
        <taxon>Spermatophyta</taxon>
        <taxon>Magnoliopsida</taxon>
        <taxon>eudicotyledons</taxon>
        <taxon>Gunneridae</taxon>
        <taxon>Pentapetalae</taxon>
        <taxon>rosids</taxon>
        <taxon>fabids</taxon>
        <taxon>Fabales</taxon>
        <taxon>Fabaceae</taxon>
        <taxon>Papilionoideae</taxon>
        <taxon>50 kb inversion clade</taxon>
        <taxon>dalbergioids sensu lato</taxon>
        <taxon>Dalbergieae</taxon>
        <taxon>Pterocarpus clade</taxon>
        <taxon>Arachis</taxon>
    </lineage>
</organism>
<dbReference type="PROSITE" id="PS51375">
    <property type="entry name" value="PPR"/>
    <property type="match status" value="2"/>
</dbReference>
<dbReference type="InterPro" id="IPR002885">
    <property type="entry name" value="PPR_rpt"/>
</dbReference>
<keyword evidence="5" id="KW-1185">Reference proteome</keyword>
<evidence type="ECO:0000256" key="3">
    <source>
        <dbReference type="PROSITE-ProRule" id="PRU00708"/>
    </source>
</evidence>
<comment type="caution">
    <text evidence="4">The sequence shown here is derived from an EMBL/GenBank/DDBJ whole genome shotgun (WGS) entry which is preliminary data.</text>
</comment>
<dbReference type="Pfam" id="PF13041">
    <property type="entry name" value="PPR_2"/>
    <property type="match status" value="1"/>
</dbReference>
<comment type="similarity">
    <text evidence="1">Belongs to the PPR family. P subfamily.</text>
</comment>
<dbReference type="InterPro" id="IPR011990">
    <property type="entry name" value="TPR-like_helical_dom_sf"/>
</dbReference>
<reference evidence="4 5" key="1">
    <citation type="submission" date="2019-01" db="EMBL/GenBank/DDBJ databases">
        <title>Sequencing of cultivated peanut Arachis hypogaea provides insights into genome evolution and oil improvement.</title>
        <authorList>
            <person name="Chen X."/>
        </authorList>
    </citation>
    <scope>NUCLEOTIDE SEQUENCE [LARGE SCALE GENOMIC DNA]</scope>
    <source>
        <strain evidence="5">cv. Fuhuasheng</strain>
        <tissue evidence="4">Leaves</tissue>
    </source>
</reference>
<name>A0A445DET1_ARAHY</name>
<keyword evidence="2" id="KW-0677">Repeat</keyword>
<evidence type="ECO:0000256" key="2">
    <source>
        <dbReference type="ARBA" id="ARBA00022737"/>
    </source>
</evidence>
<feature type="repeat" description="PPR" evidence="3">
    <location>
        <begin position="23"/>
        <end position="57"/>
    </location>
</feature>
<dbReference type="EMBL" id="SDMP01000004">
    <property type="protein sequence ID" value="RYR61681.1"/>
    <property type="molecule type" value="Genomic_DNA"/>
</dbReference>
<dbReference type="Gene3D" id="1.25.40.10">
    <property type="entry name" value="Tetratricopeptide repeat domain"/>
    <property type="match status" value="1"/>
</dbReference>
<gene>
    <name evidence="4" type="ORF">Ahy_A04g018887</name>
</gene>
<dbReference type="NCBIfam" id="TIGR00756">
    <property type="entry name" value="PPR"/>
    <property type="match status" value="2"/>
</dbReference>
<protein>
    <recommendedName>
        <fullName evidence="6">Pentatricopeptide repeat-containing protein</fullName>
    </recommendedName>
</protein>
<evidence type="ECO:0000256" key="1">
    <source>
        <dbReference type="ARBA" id="ARBA00007626"/>
    </source>
</evidence>
<evidence type="ECO:0000313" key="4">
    <source>
        <dbReference type="EMBL" id="RYR61681.1"/>
    </source>
</evidence>
<evidence type="ECO:0008006" key="6">
    <source>
        <dbReference type="Google" id="ProtNLM"/>
    </source>
</evidence>
<evidence type="ECO:0000313" key="5">
    <source>
        <dbReference type="Proteomes" id="UP000289738"/>
    </source>
</evidence>